<organism evidence="4">
    <name type="scientific">Gongylonema pulchrum</name>
    <dbReference type="NCBI Taxonomy" id="637853"/>
    <lineage>
        <taxon>Eukaryota</taxon>
        <taxon>Metazoa</taxon>
        <taxon>Ecdysozoa</taxon>
        <taxon>Nematoda</taxon>
        <taxon>Chromadorea</taxon>
        <taxon>Rhabditida</taxon>
        <taxon>Spirurina</taxon>
        <taxon>Spiruromorpha</taxon>
        <taxon>Spiruroidea</taxon>
        <taxon>Gongylonematidae</taxon>
        <taxon>Gongylonema</taxon>
    </lineage>
</organism>
<dbReference type="Proteomes" id="UP000271098">
    <property type="component" value="Unassembled WGS sequence"/>
</dbReference>
<evidence type="ECO:0000256" key="1">
    <source>
        <dbReference type="SAM" id="MobiDB-lite"/>
    </source>
</evidence>
<sequence>MNYFDLFVHRKLKKRQRLRMEKRKGILFLSCLLPANLIPQEQPQYMIVKAGIEAFRLIGYRYIYYVQNRTALNARIPHTTKKAPAYTISTRRTPSTTVEPSRAIRVSVTPDRQYGSSSRTTFIDEETNYSPFENDNSGHSQENEALEQRSAVVVTTDEPTDIISLAAVDVGLPYKISNEIRRAPIKPPRKEIGAAYSEFKGFPSRLDEKMDNAFNFPTFGDQTTEGNSADYAESDLPTKKFADGSHTYVLHDEESLKTPPRTFEMFVQQIPLSS</sequence>
<reference evidence="4" key="1">
    <citation type="submission" date="2016-06" db="UniProtKB">
        <authorList>
            <consortium name="WormBaseParasite"/>
        </authorList>
    </citation>
    <scope>IDENTIFICATION</scope>
</reference>
<dbReference type="EMBL" id="UYRT01089191">
    <property type="protein sequence ID" value="VDN34639.1"/>
    <property type="molecule type" value="Genomic_DNA"/>
</dbReference>
<dbReference type="AlphaFoldDB" id="A0A183EFS4"/>
<protein>
    <submittedName>
        <fullName evidence="2 4">Uncharacterized protein</fullName>
    </submittedName>
</protein>
<keyword evidence="3" id="KW-1185">Reference proteome</keyword>
<feature type="compositionally biased region" description="Polar residues" evidence="1">
    <location>
        <begin position="128"/>
        <end position="140"/>
    </location>
</feature>
<feature type="region of interest" description="Disordered" evidence="1">
    <location>
        <begin position="126"/>
        <end position="146"/>
    </location>
</feature>
<evidence type="ECO:0000313" key="2">
    <source>
        <dbReference type="EMBL" id="VDN34639.1"/>
    </source>
</evidence>
<name>A0A183EFS4_9BILA</name>
<dbReference type="WBParaSite" id="GPUH_0001984001-mRNA-1">
    <property type="protein sequence ID" value="GPUH_0001984001-mRNA-1"/>
    <property type="gene ID" value="GPUH_0001984001"/>
</dbReference>
<reference evidence="2 3" key="2">
    <citation type="submission" date="2018-11" db="EMBL/GenBank/DDBJ databases">
        <authorList>
            <consortium name="Pathogen Informatics"/>
        </authorList>
    </citation>
    <scope>NUCLEOTIDE SEQUENCE [LARGE SCALE GENOMIC DNA]</scope>
</reference>
<evidence type="ECO:0000313" key="4">
    <source>
        <dbReference type="WBParaSite" id="GPUH_0001984001-mRNA-1"/>
    </source>
</evidence>
<accession>A0A183EFS4</accession>
<gene>
    <name evidence="2" type="ORF">GPUH_LOCUS19815</name>
</gene>
<proteinExistence type="predicted"/>
<evidence type="ECO:0000313" key="3">
    <source>
        <dbReference type="Proteomes" id="UP000271098"/>
    </source>
</evidence>